<dbReference type="OrthoDB" id="7534569at2"/>
<reference evidence="7 8" key="1">
    <citation type="submission" date="2016-10" db="EMBL/GenBank/DDBJ databases">
        <authorList>
            <person name="de Groot N.N."/>
        </authorList>
    </citation>
    <scope>NUCLEOTIDE SEQUENCE [LARGE SCALE GENOMIC DNA]</scope>
    <source>
        <strain evidence="7 8">MT12</strain>
    </source>
</reference>
<evidence type="ECO:0000259" key="6">
    <source>
        <dbReference type="Pfam" id="PF02776"/>
    </source>
</evidence>
<dbReference type="GO" id="GO:0003984">
    <property type="term" value="F:acetolactate synthase activity"/>
    <property type="evidence" value="ECO:0007669"/>
    <property type="project" value="TreeGrafter"/>
</dbReference>
<evidence type="ECO:0000256" key="2">
    <source>
        <dbReference type="ARBA" id="ARBA00023052"/>
    </source>
</evidence>
<feature type="domain" description="Thiamine pyrophosphate enzyme N-terminal TPP-binding" evidence="6">
    <location>
        <begin position="78"/>
        <end position="184"/>
    </location>
</feature>
<dbReference type="GO" id="GO:0050660">
    <property type="term" value="F:flavin adenine dinucleotide binding"/>
    <property type="evidence" value="ECO:0007669"/>
    <property type="project" value="TreeGrafter"/>
</dbReference>
<dbReference type="CDD" id="cd02002">
    <property type="entry name" value="TPP_BFDC"/>
    <property type="match status" value="1"/>
</dbReference>
<dbReference type="InterPro" id="IPR029035">
    <property type="entry name" value="DHS-like_NAD/FAD-binding_dom"/>
</dbReference>
<dbReference type="GO" id="GO:0030976">
    <property type="term" value="F:thiamine pyrophosphate binding"/>
    <property type="evidence" value="ECO:0007669"/>
    <property type="project" value="InterPro"/>
</dbReference>
<dbReference type="Gene3D" id="3.40.50.1220">
    <property type="entry name" value="TPP-binding domain"/>
    <property type="match status" value="1"/>
</dbReference>
<dbReference type="InterPro" id="IPR011766">
    <property type="entry name" value="TPP_enzyme_TPP-bd"/>
</dbReference>
<dbReference type="RefSeq" id="WP_092118713.1">
    <property type="nucleotide sequence ID" value="NZ_FNTH01000001.1"/>
</dbReference>
<dbReference type="PANTHER" id="PTHR18968">
    <property type="entry name" value="THIAMINE PYROPHOSPHATE ENZYMES"/>
    <property type="match status" value="1"/>
</dbReference>
<dbReference type="PROSITE" id="PS51318">
    <property type="entry name" value="TAT"/>
    <property type="match status" value="1"/>
</dbReference>
<gene>
    <name evidence="7" type="ORF">SAMN05444164_4257</name>
</gene>
<sequence length="651" mass="70460">MSKRSDSRRAGALDPGRRNFLKGATVAGAAALAAPAAANAAMPGISEQRSKAALPGPRLAAADAMPPPADPVNQTSSGGDFMVDVLKTLDIDYLAMNCASSFRGLHEAVINHGGNKKPEIITCPHEEIAVHMGQGYAKIEGKPLAMICHGVVGLQHASMAMYNAWCDRVPVIVMGGNIMEADKRAPGAEWPHSAIDPAALTRDFVKWDDQPASLQHFAESALRAYKISTTPPMAPVMLSLDQELQENPIPNRDRLRIPKFTPALAPQGDDAALAELARMLVAAENPVILCDRMARTPAGMPRLVELAETLQCAVIDNYGRMNFPSRHPLNQSFRRSILSQADLILAMEVNDIWGSLSDFHDRIVRTSEPRYKKTAKIVTLGTRGLYMKANYQDLGRYQEVDLDIAGDAEASLPALTEQVKRRIDEGRKAAFDARGKKLAATKLATVEQAKVDATIGWDASPITTARLCAELYSQIKDEDWSLVGTSIGLSWPHRLWNFTKPYQWNGVAGGGGVGYTLPASLGAALANKRHGRLTVAIGGDGDFMFVPSTLWTAAHHQIPMLYIVHNNRAYHQEYMYLQAMAARHGRGITNADIGTTIKDPPVDYATVAKGFGVYGEGPISDPNALAPALKRAIAMVKSGQPALLDVVMDQR</sequence>
<evidence type="ECO:0000313" key="8">
    <source>
        <dbReference type="Proteomes" id="UP000198992"/>
    </source>
</evidence>
<dbReference type="Pfam" id="PF02776">
    <property type="entry name" value="TPP_enzyme_N"/>
    <property type="match status" value="1"/>
</dbReference>
<dbReference type="InterPro" id="IPR045229">
    <property type="entry name" value="TPP_enz"/>
</dbReference>
<dbReference type="Pfam" id="PF00205">
    <property type="entry name" value="TPP_enzyme_M"/>
    <property type="match status" value="1"/>
</dbReference>
<dbReference type="InterPro" id="IPR012000">
    <property type="entry name" value="Thiamin_PyroP_enz_cen_dom"/>
</dbReference>
<dbReference type="EMBL" id="FNTH01000001">
    <property type="protein sequence ID" value="SED26076.1"/>
    <property type="molecule type" value="Genomic_DNA"/>
</dbReference>
<accession>A0A1H4Z755</accession>
<dbReference type="InterPro" id="IPR006311">
    <property type="entry name" value="TAT_signal"/>
</dbReference>
<evidence type="ECO:0000259" key="5">
    <source>
        <dbReference type="Pfam" id="PF02775"/>
    </source>
</evidence>
<dbReference type="CDD" id="cd07035">
    <property type="entry name" value="TPP_PYR_POX_like"/>
    <property type="match status" value="1"/>
</dbReference>
<dbReference type="NCBIfam" id="TIGR01409">
    <property type="entry name" value="TAT_signal_seq"/>
    <property type="match status" value="1"/>
</dbReference>
<dbReference type="GO" id="GO:0009099">
    <property type="term" value="P:L-valine biosynthetic process"/>
    <property type="evidence" value="ECO:0007669"/>
    <property type="project" value="TreeGrafter"/>
</dbReference>
<dbReference type="AlphaFoldDB" id="A0A1H4Z755"/>
<name>A0A1H4Z755_9BRAD</name>
<organism evidence="7 8">
    <name type="scientific">Bradyrhizobium erythrophlei</name>
    <dbReference type="NCBI Taxonomy" id="1437360"/>
    <lineage>
        <taxon>Bacteria</taxon>
        <taxon>Pseudomonadati</taxon>
        <taxon>Pseudomonadota</taxon>
        <taxon>Alphaproteobacteria</taxon>
        <taxon>Hyphomicrobiales</taxon>
        <taxon>Nitrobacteraceae</taxon>
        <taxon>Bradyrhizobium</taxon>
    </lineage>
</organism>
<evidence type="ECO:0000256" key="1">
    <source>
        <dbReference type="ARBA" id="ARBA00007812"/>
    </source>
</evidence>
<dbReference type="Proteomes" id="UP000198992">
    <property type="component" value="Unassembled WGS sequence"/>
</dbReference>
<dbReference type="GO" id="GO:0005948">
    <property type="term" value="C:acetolactate synthase complex"/>
    <property type="evidence" value="ECO:0007669"/>
    <property type="project" value="TreeGrafter"/>
</dbReference>
<dbReference type="Pfam" id="PF02775">
    <property type="entry name" value="TPP_enzyme_C"/>
    <property type="match status" value="1"/>
</dbReference>
<dbReference type="InterPro" id="IPR029061">
    <property type="entry name" value="THDP-binding"/>
</dbReference>
<comment type="similarity">
    <text evidence="1 3">Belongs to the TPP enzyme family.</text>
</comment>
<dbReference type="SUPFAM" id="SSF52518">
    <property type="entry name" value="Thiamin diphosphate-binding fold (THDP-binding)"/>
    <property type="match status" value="2"/>
</dbReference>
<evidence type="ECO:0000259" key="4">
    <source>
        <dbReference type="Pfam" id="PF00205"/>
    </source>
</evidence>
<dbReference type="GO" id="GO:0009097">
    <property type="term" value="P:isoleucine biosynthetic process"/>
    <property type="evidence" value="ECO:0007669"/>
    <property type="project" value="TreeGrafter"/>
</dbReference>
<dbReference type="InterPro" id="IPR012001">
    <property type="entry name" value="Thiamin_PyroP_enz_TPP-bd_dom"/>
</dbReference>
<proteinExistence type="inferred from homology"/>
<dbReference type="Gene3D" id="3.40.50.970">
    <property type="match status" value="2"/>
</dbReference>
<protein>
    <submittedName>
        <fullName evidence="7">Acetolactate synthase-1/2/3 large subunit</fullName>
    </submittedName>
</protein>
<feature type="domain" description="Thiamine pyrophosphate enzyme TPP-binding" evidence="5">
    <location>
        <begin position="491"/>
        <end position="646"/>
    </location>
</feature>
<evidence type="ECO:0000313" key="7">
    <source>
        <dbReference type="EMBL" id="SED26076.1"/>
    </source>
</evidence>
<evidence type="ECO:0000256" key="3">
    <source>
        <dbReference type="RuleBase" id="RU362132"/>
    </source>
</evidence>
<dbReference type="GO" id="GO:0000287">
    <property type="term" value="F:magnesium ion binding"/>
    <property type="evidence" value="ECO:0007669"/>
    <property type="project" value="InterPro"/>
</dbReference>
<dbReference type="InterPro" id="IPR019546">
    <property type="entry name" value="TAT_signal_bac_arc"/>
</dbReference>
<keyword evidence="2 3" id="KW-0786">Thiamine pyrophosphate</keyword>
<dbReference type="SUPFAM" id="SSF52467">
    <property type="entry name" value="DHS-like NAD/FAD-binding domain"/>
    <property type="match status" value="1"/>
</dbReference>
<feature type="domain" description="Thiamine pyrophosphate enzyme central" evidence="4">
    <location>
        <begin position="273"/>
        <end position="415"/>
    </location>
</feature>
<dbReference type="PANTHER" id="PTHR18968:SF164">
    <property type="entry name" value="PYRUVATE DECARBOXYLASE"/>
    <property type="match status" value="1"/>
</dbReference>